<organism evidence="2">
    <name type="scientific">Cryptomonas curvata</name>
    <dbReference type="NCBI Taxonomy" id="233186"/>
    <lineage>
        <taxon>Eukaryota</taxon>
        <taxon>Cryptophyceae</taxon>
        <taxon>Cryptomonadales</taxon>
        <taxon>Cryptomonadaceae</taxon>
        <taxon>Cryptomonas</taxon>
    </lineage>
</organism>
<reference evidence="2" key="1">
    <citation type="submission" date="2021-01" db="EMBL/GenBank/DDBJ databases">
        <authorList>
            <person name="Corre E."/>
            <person name="Pelletier E."/>
            <person name="Niang G."/>
            <person name="Scheremetjew M."/>
            <person name="Finn R."/>
            <person name="Kale V."/>
            <person name="Holt S."/>
            <person name="Cochrane G."/>
            <person name="Meng A."/>
            <person name="Brown T."/>
            <person name="Cohen L."/>
        </authorList>
    </citation>
    <scope>NUCLEOTIDE SEQUENCE</scope>
    <source>
        <strain evidence="2">CCAP979/52</strain>
    </source>
</reference>
<sequence>MSSLPATSFSWHILAVILGVFFLLLLRTIYVRGQEISQWLHVKNEALHTKSGRKDVNTQYLGGTPVLSADFFPYALADSGLCLPSMQVAWFGFSCIYHTMLTIFVSLFLFLSVSLSRSRENSTERFYWWFPVGIIFILFVFVELFLSAQYFIYYAEYVIAIRFPYLQQSSLWKQMMVKYGYLGQLERSNL</sequence>
<accession>A0A7S0MZY2</accession>
<feature type="transmembrane region" description="Helical" evidence="1">
    <location>
        <begin position="89"/>
        <end position="114"/>
    </location>
</feature>
<protein>
    <submittedName>
        <fullName evidence="2">Uncharacterized protein</fullName>
    </submittedName>
</protein>
<dbReference type="AlphaFoldDB" id="A0A7S0MZY2"/>
<evidence type="ECO:0000313" key="2">
    <source>
        <dbReference type="EMBL" id="CAD8653156.1"/>
    </source>
</evidence>
<gene>
    <name evidence="2" type="ORF">CCUR1050_LOCUS28025</name>
</gene>
<keyword evidence="1" id="KW-1133">Transmembrane helix</keyword>
<proteinExistence type="predicted"/>
<keyword evidence="1" id="KW-0812">Transmembrane</keyword>
<keyword evidence="1" id="KW-0472">Membrane</keyword>
<feature type="transmembrane region" description="Helical" evidence="1">
    <location>
        <begin position="12"/>
        <end position="30"/>
    </location>
</feature>
<dbReference type="EMBL" id="HBEZ01051067">
    <property type="protein sequence ID" value="CAD8653156.1"/>
    <property type="molecule type" value="Transcribed_RNA"/>
</dbReference>
<name>A0A7S0MZY2_9CRYP</name>
<evidence type="ECO:0000256" key="1">
    <source>
        <dbReference type="SAM" id="Phobius"/>
    </source>
</evidence>
<feature type="transmembrane region" description="Helical" evidence="1">
    <location>
        <begin position="126"/>
        <end position="144"/>
    </location>
</feature>